<accession>A0A1M4XQ91</accession>
<sequence>MNRNKAIVGIISIALLVVIFAGVFYYRKSNNITNNKITNDIKKDEEQNILSPQDSEKNLEQEKVKENIDNPPSVNNKLEVTEPNINNPKNNNIANNIDPNKIKEKTNIQDIPEKIKEKASTVKENIQSKAGVNPGEIVPKSENIENKNNGDGYIGEVEQLIFQKVNEERKKASVAPLTYNKTMEKYARIKSKDMSDRKYFDHKDPDGKYIKDQMIKDGVSFSAWAENIAYITGEKDNATVANQFMNNWMNSQGHRANILSSEYQSIGVGVYKIGNTYYATQEFYK</sequence>
<name>A0A1M4XQ91_9CLOT</name>
<dbReference type="OrthoDB" id="9783944at2"/>
<dbReference type="CDD" id="cd05379">
    <property type="entry name" value="CAP_bacterial"/>
    <property type="match status" value="1"/>
</dbReference>
<feature type="compositionally biased region" description="Basic and acidic residues" evidence="1">
    <location>
        <begin position="54"/>
        <end position="68"/>
    </location>
</feature>
<dbReference type="Gene3D" id="3.40.33.10">
    <property type="entry name" value="CAP"/>
    <property type="match status" value="1"/>
</dbReference>
<proteinExistence type="predicted"/>
<dbReference type="Pfam" id="PF00188">
    <property type="entry name" value="CAP"/>
    <property type="match status" value="1"/>
</dbReference>
<dbReference type="PANTHER" id="PTHR31157">
    <property type="entry name" value="SCP DOMAIN-CONTAINING PROTEIN"/>
    <property type="match status" value="1"/>
</dbReference>
<keyword evidence="2" id="KW-1133">Transmembrane helix</keyword>
<gene>
    <name evidence="4" type="ORF">SAMN05443638_12014</name>
</gene>
<feature type="transmembrane region" description="Helical" evidence="2">
    <location>
        <begin position="6"/>
        <end position="26"/>
    </location>
</feature>
<evidence type="ECO:0000259" key="3">
    <source>
        <dbReference type="Pfam" id="PF00188"/>
    </source>
</evidence>
<keyword evidence="5" id="KW-1185">Reference proteome</keyword>
<dbReference type="Proteomes" id="UP000184035">
    <property type="component" value="Unassembled WGS sequence"/>
</dbReference>
<dbReference type="PANTHER" id="PTHR31157:SF1">
    <property type="entry name" value="SCP DOMAIN-CONTAINING PROTEIN"/>
    <property type="match status" value="1"/>
</dbReference>
<dbReference type="InterPro" id="IPR035940">
    <property type="entry name" value="CAP_sf"/>
</dbReference>
<keyword evidence="2" id="KW-0812">Transmembrane</keyword>
<dbReference type="EMBL" id="FQVM01000020">
    <property type="protein sequence ID" value="SHE95764.1"/>
    <property type="molecule type" value="Genomic_DNA"/>
</dbReference>
<feature type="domain" description="SCP" evidence="3">
    <location>
        <begin position="163"/>
        <end position="283"/>
    </location>
</feature>
<dbReference type="STRING" id="1533.SAMN05443638_12014"/>
<evidence type="ECO:0000256" key="1">
    <source>
        <dbReference type="SAM" id="MobiDB-lite"/>
    </source>
</evidence>
<evidence type="ECO:0000313" key="5">
    <source>
        <dbReference type="Proteomes" id="UP000184035"/>
    </source>
</evidence>
<organism evidence="4 5">
    <name type="scientific">Clostridium fallax</name>
    <dbReference type="NCBI Taxonomy" id="1533"/>
    <lineage>
        <taxon>Bacteria</taxon>
        <taxon>Bacillati</taxon>
        <taxon>Bacillota</taxon>
        <taxon>Clostridia</taxon>
        <taxon>Eubacteriales</taxon>
        <taxon>Clostridiaceae</taxon>
        <taxon>Clostridium</taxon>
    </lineage>
</organism>
<evidence type="ECO:0000256" key="2">
    <source>
        <dbReference type="SAM" id="Phobius"/>
    </source>
</evidence>
<dbReference type="RefSeq" id="WP_072896774.1">
    <property type="nucleotide sequence ID" value="NZ_FQVM01000020.1"/>
</dbReference>
<protein>
    <submittedName>
        <fullName evidence="4">Cysteine-rich secretory protein family protein</fullName>
    </submittedName>
</protein>
<feature type="region of interest" description="Disordered" evidence="1">
    <location>
        <begin position="53"/>
        <end position="91"/>
    </location>
</feature>
<reference evidence="4 5" key="1">
    <citation type="submission" date="2016-11" db="EMBL/GenBank/DDBJ databases">
        <authorList>
            <person name="Jaros S."/>
            <person name="Januszkiewicz K."/>
            <person name="Wedrychowicz H."/>
        </authorList>
    </citation>
    <scope>NUCLEOTIDE SEQUENCE [LARGE SCALE GENOMIC DNA]</scope>
    <source>
        <strain evidence="4 5">DSM 2631</strain>
    </source>
</reference>
<dbReference type="AlphaFoldDB" id="A0A1M4XQ91"/>
<dbReference type="InterPro" id="IPR014044">
    <property type="entry name" value="CAP_dom"/>
</dbReference>
<keyword evidence="2" id="KW-0472">Membrane</keyword>
<evidence type="ECO:0000313" key="4">
    <source>
        <dbReference type="EMBL" id="SHE95764.1"/>
    </source>
</evidence>
<dbReference type="SUPFAM" id="SSF55797">
    <property type="entry name" value="PR-1-like"/>
    <property type="match status" value="1"/>
</dbReference>